<organism evidence="1 2">
    <name type="scientific">Actinoplanes nipponensis</name>
    <dbReference type="NCBI Taxonomy" id="135950"/>
    <lineage>
        <taxon>Bacteria</taxon>
        <taxon>Bacillati</taxon>
        <taxon>Actinomycetota</taxon>
        <taxon>Actinomycetes</taxon>
        <taxon>Micromonosporales</taxon>
        <taxon>Micromonosporaceae</taxon>
        <taxon>Actinoplanes</taxon>
    </lineage>
</organism>
<keyword evidence="2" id="KW-1185">Reference proteome</keyword>
<dbReference type="SUPFAM" id="SSF142906">
    <property type="entry name" value="YjbR-like"/>
    <property type="match status" value="1"/>
</dbReference>
<dbReference type="Pfam" id="PF04237">
    <property type="entry name" value="YjbR"/>
    <property type="match status" value="1"/>
</dbReference>
<accession>A0A919MU50</accession>
<evidence type="ECO:0000313" key="1">
    <source>
        <dbReference type="EMBL" id="GIE54288.1"/>
    </source>
</evidence>
<dbReference type="AlphaFoldDB" id="A0A919MU50"/>
<evidence type="ECO:0000313" key="2">
    <source>
        <dbReference type="Proteomes" id="UP000647172"/>
    </source>
</evidence>
<dbReference type="InterPro" id="IPR038056">
    <property type="entry name" value="YjbR-like_sf"/>
</dbReference>
<reference evidence="1" key="1">
    <citation type="submission" date="2021-01" db="EMBL/GenBank/DDBJ databases">
        <title>Whole genome shotgun sequence of Actinoplanes nipponensis NBRC 14063.</title>
        <authorList>
            <person name="Komaki H."/>
            <person name="Tamura T."/>
        </authorList>
    </citation>
    <scope>NUCLEOTIDE SEQUENCE</scope>
    <source>
        <strain evidence="1">NBRC 14063</strain>
    </source>
</reference>
<evidence type="ECO:0008006" key="3">
    <source>
        <dbReference type="Google" id="ProtNLM"/>
    </source>
</evidence>
<dbReference type="Proteomes" id="UP000647172">
    <property type="component" value="Unassembled WGS sequence"/>
</dbReference>
<sequence length="117" mass="12768">MTVTYEQVRDWVLALPGGAEVFVEQWGHPTLRYGDKMFASGGGGSGTVTVKASREEQAELVATAPHVYSPAPYVGRYGWVTVVLAEADPDEVRQLVTDAWRRTAPKKVVRAYDSAQG</sequence>
<dbReference type="Gene3D" id="3.90.1150.30">
    <property type="match status" value="1"/>
</dbReference>
<name>A0A919MU50_9ACTN</name>
<dbReference type="InterPro" id="IPR058532">
    <property type="entry name" value="YjbR/MT2646/Rv2570-like"/>
</dbReference>
<gene>
    <name evidence="1" type="ORF">Ani05nite_78220</name>
</gene>
<protein>
    <recommendedName>
        <fullName evidence="3">MmcQ/YjbR family DNA-binding protein</fullName>
    </recommendedName>
</protein>
<dbReference type="RefSeq" id="WP_203776948.1">
    <property type="nucleotide sequence ID" value="NZ_BAAAYJ010000042.1"/>
</dbReference>
<proteinExistence type="predicted"/>
<dbReference type="EMBL" id="BOMQ01000099">
    <property type="protein sequence ID" value="GIE54288.1"/>
    <property type="molecule type" value="Genomic_DNA"/>
</dbReference>
<comment type="caution">
    <text evidence="1">The sequence shown here is derived from an EMBL/GenBank/DDBJ whole genome shotgun (WGS) entry which is preliminary data.</text>
</comment>